<dbReference type="AlphaFoldDB" id="A0A5K7ZLW3"/>
<reference evidence="1 2" key="1">
    <citation type="submission" date="2019-11" db="EMBL/GenBank/DDBJ databases">
        <title>Comparative genomics of hydrocarbon-degrading Desulfosarcina strains.</title>
        <authorList>
            <person name="Watanabe M."/>
            <person name="Kojima H."/>
            <person name="Fukui M."/>
        </authorList>
    </citation>
    <scope>NUCLEOTIDE SEQUENCE [LARGE SCALE GENOMIC DNA]</scope>
    <source>
        <strain evidence="1 2">28bB2T</strain>
    </source>
</reference>
<gene>
    <name evidence="1" type="ORF">DSCO28_18810</name>
</gene>
<dbReference type="EMBL" id="AP021876">
    <property type="protein sequence ID" value="BBO81315.1"/>
    <property type="molecule type" value="Genomic_DNA"/>
</dbReference>
<organism evidence="1 2">
    <name type="scientific">Desulfosarcina ovata subsp. sediminis</name>
    <dbReference type="NCBI Taxonomy" id="885957"/>
    <lineage>
        <taxon>Bacteria</taxon>
        <taxon>Pseudomonadati</taxon>
        <taxon>Thermodesulfobacteriota</taxon>
        <taxon>Desulfobacteria</taxon>
        <taxon>Desulfobacterales</taxon>
        <taxon>Desulfosarcinaceae</taxon>
        <taxon>Desulfosarcina</taxon>
    </lineage>
</organism>
<accession>A0A5K7ZLW3</accession>
<evidence type="ECO:0000313" key="2">
    <source>
        <dbReference type="Proteomes" id="UP000425960"/>
    </source>
</evidence>
<name>A0A5K7ZLW3_9BACT</name>
<dbReference type="Proteomes" id="UP000425960">
    <property type="component" value="Chromosome"/>
</dbReference>
<dbReference type="KEGG" id="dov:DSCO28_18810"/>
<proteinExistence type="predicted"/>
<dbReference type="RefSeq" id="WP_155322055.1">
    <property type="nucleotide sequence ID" value="NZ_AP021876.1"/>
</dbReference>
<evidence type="ECO:0000313" key="1">
    <source>
        <dbReference type="EMBL" id="BBO81315.1"/>
    </source>
</evidence>
<sequence>MSEHIDKNVFQTILSPVLPLIEVNQNSLHNDLDTYKLSLSSFTTNLLFGIITRIKSVGQIVTEIKTSPTAKALGLVVASKSMYNEAFNRYPPEIFKDIFHQLVKELDLHKIPEISHLGKMLIVDGSLFPAISNMA</sequence>
<protein>
    <submittedName>
        <fullName evidence="1">Uncharacterized protein</fullName>
    </submittedName>
</protein>